<dbReference type="EMBL" id="NWTM01000001">
    <property type="protein sequence ID" value="RYC44619.1"/>
    <property type="molecule type" value="Genomic_DNA"/>
</dbReference>
<gene>
    <name evidence="1" type="ORF">CLR69_06270</name>
</gene>
<sequence>MAEYQQVQSINQCAYIANTMMADNTAQVMKLALSRYVSMASKMSPDDYNPTPSDLAIDYALFFQQKVSNTEDEMFQQINKRVLPLASSSWVLVARDWWVVKQCSLATGL</sequence>
<comment type="caution">
    <text evidence="1">The sequence shown here is derived from an EMBL/GenBank/DDBJ whole genome shotgun (WGS) entry which is preliminary data.</text>
</comment>
<reference evidence="1 2" key="1">
    <citation type="journal article" date="2018" name="Syst. Appl. Microbiol.">
        <title>Pectobacterium zantedeschiae sp. nov. a new species of a soft rot pathogen isolated from Calla lily (Zantedeschia spp.).</title>
        <authorList>
            <person name="Waleron M."/>
            <person name="Misztak A."/>
            <person name="Waleron M."/>
            <person name="Franczuk M."/>
            <person name="Jonca J."/>
            <person name="Wielgomas B."/>
            <person name="Mikicinski A."/>
            <person name="Popovic T."/>
            <person name="Waleron K."/>
        </authorList>
    </citation>
    <scope>NUCLEOTIDE SEQUENCE [LARGE SCALE GENOMIC DNA]</scope>
    <source>
        <strain evidence="1 2">9M</strain>
    </source>
</reference>
<dbReference type="AlphaFoldDB" id="A0A9X8P5M8"/>
<evidence type="ECO:0000313" key="1">
    <source>
        <dbReference type="EMBL" id="RYC44619.1"/>
    </source>
</evidence>
<proteinExistence type="predicted"/>
<protein>
    <submittedName>
        <fullName evidence="1">Uncharacterized protein</fullName>
    </submittedName>
</protein>
<organism evidence="1 2">
    <name type="scientific">Pectobacterium zantedeschiae</name>
    <dbReference type="NCBI Taxonomy" id="2034769"/>
    <lineage>
        <taxon>Bacteria</taxon>
        <taxon>Pseudomonadati</taxon>
        <taxon>Pseudomonadota</taxon>
        <taxon>Gammaproteobacteria</taxon>
        <taxon>Enterobacterales</taxon>
        <taxon>Pectobacteriaceae</taxon>
        <taxon>Pectobacterium</taxon>
    </lineage>
</organism>
<accession>A0A9X8P5M8</accession>
<keyword evidence="2" id="KW-1185">Reference proteome</keyword>
<name>A0A9X8P5M8_9GAMM</name>
<dbReference type="Proteomes" id="UP001138460">
    <property type="component" value="Unassembled WGS sequence"/>
</dbReference>
<evidence type="ECO:0000313" key="2">
    <source>
        <dbReference type="Proteomes" id="UP001138460"/>
    </source>
</evidence>